<dbReference type="HOGENOM" id="CLU_069130_0_0_0"/>
<protein>
    <recommendedName>
        <fullName evidence="3">DUF1848 domain-containing protein</fullName>
    </recommendedName>
</protein>
<reference evidence="1" key="1">
    <citation type="journal article" date="2015" name="PeerJ">
        <title>First genomic representation of candidate bacterial phylum KSB3 points to enhanced environmental sensing as a trigger of wastewater bulking.</title>
        <authorList>
            <person name="Sekiguchi Y."/>
            <person name="Ohashi A."/>
            <person name="Parks D.H."/>
            <person name="Yamauchi T."/>
            <person name="Tyson G.W."/>
            <person name="Hugenholtz P."/>
        </authorList>
    </citation>
    <scope>NUCLEOTIDE SEQUENCE [LARGE SCALE GENOMIC DNA]</scope>
</reference>
<dbReference type="Pfam" id="PF08902">
    <property type="entry name" value="DUF1848"/>
    <property type="match status" value="1"/>
</dbReference>
<dbReference type="AlphaFoldDB" id="A0A081BNG2"/>
<organism evidence="1">
    <name type="scientific">Candidatus Moduliflexus flocculans</name>
    <dbReference type="NCBI Taxonomy" id="1499966"/>
    <lineage>
        <taxon>Bacteria</taxon>
        <taxon>Candidatus Moduliflexota</taxon>
        <taxon>Candidatus Moduliflexia</taxon>
        <taxon>Candidatus Moduliflexales</taxon>
        <taxon>Candidatus Moduliflexaceae</taxon>
    </lineage>
</organism>
<dbReference type="Proteomes" id="UP000030700">
    <property type="component" value="Unassembled WGS sequence"/>
</dbReference>
<proteinExistence type="predicted"/>
<sequence length="313" mass="35910">MSSLKKNFLLDDSTTKVNETMRCEVISVSRRTDVPAWYADWFMKRIRAGFAQYRNPFGGQTHEVSLRPEDVMAFVFWSRNYAPLLPHLPELDDRGYSSYFHFTLTDYDTPLEPSAPPTDHIIKIFHALANRYSPKHVLWRFDPIIFSEKMPPERMLERFERLAERLKGTTERCYISLVDSYQKVRKNVEPLIKQGWWGEPPNQETLQSFAAQLVALAQRNDITLHACCETVFSGIDGIQQAHCVDPLLLAQLFPDTFHALRPAPTREGCGCFASRDIGAYDTCVHGCAYCYANASHAKALARFNKHDPQRSSL</sequence>
<name>A0A081BNG2_9BACT</name>
<keyword evidence="2" id="KW-1185">Reference proteome</keyword>
<evidence type="ECO:0008006" key="3">
    <source>
        <dbReference type="Google" id="ProtNLM"/>
    </source>
</evidence>
<gene>
    <name evidence="1" type="ORF">U14_03174</name>
</gene>
<evidence type="ECO:0000313" key="2">
    <source>
        <dbReference type="Proteomes" id="UP000030700"/>
    </source>
</evidence>
<evidence type="ECO:0000313" key="1">
    <source>
        <dbReference type="EMBL" id="GAK51928.1"/>
    </source>
</evidence>
<dbReference type="InterPro" id="IPR014998">
    <property type="entry name" value="DUF1848"/>
</dbReference>
<dbReference type="EMBL" id="DF820457">
    <property type="protein sequence ID" value="GAK51928.1"/>
    <property type="molecule type" value="Genomic_DNA"/>
</dbReference>
<accession>A0A081BNG2</accession>